<dbReference type="SUPFAM" id="SSF52141">
    <property type="entry name" value="Uracil-DNA glycosylase-like"/>
    <property type="match status" value="1"/>
</dbReference>
<proteinExistence type="predicted"/>
<dbReference type="Gene3D" id="3.40.470.10">
    <property type="entry name" value="Uracil-DNA glycosylase-like domain"/>
    <property type="match status" value="1"/>
</dbReference>
<evidence type="ECO:0000313" key="3">
    <source>
        <dbReference type="Proteomes" id="UP001442494"/>
    </source>
</evidence>
<protein>
    <submittedName>
        <fullName evidence="2">Uracil-DNA glycosylase</fullName>
    </submittedName>
</protein>
<dbReference type="InterPro" id="IPR005122">
    <property type="entry name" value="Uracil-DNA_glycosylase-like"/>
</dbReference>
<dbReference type="EMBL" id="JAMPKK010000013">
    <property type="protein sequence ID" value="MEP0864448.1"/>
    <property type="molecule type" value="Genomic_DNA"/>
</dbReference>
<comment type="caution">
    <text evidence="2">The sequence shown here is derived from an EMBL/GenBank/DDBJ whole genome shotgun (WGS) entry which is preliminary data.</text>
</comment>
<name>A0ABV0JLY7_9CYAN</name>
<accession>A0ABV0JLY7</accession>
<dbReference type="Proteomes" id="UP001442494">
    <property type="component" value="Unassembled WGS sequence"/>
</dbReference>
<dbReference type="InterPro" id="IPR036895">
    <property type="entry name" value="Uracil-DNA_glycosylase-like_sf"/>
</dbReference>
<evidence type="ECO:0000313" key="2">
    <source>
        <dbReference type="EMBL" id="MEP0864448.1"/>
    </source>
</evidence>
<organism evidence="2 3">
    <name type="scientific">Funiculus sociatus GB2-A5</name>
    <dbReference type="NCBI Taxonomy" id="2933946"/>
    <lineage>
        <taxon>Bacteria</taxon>
        <taxon>Bacillati</taxon>
        <taxon>Cyanobacteriota</taxon>
        <taxon>Cyanophyceae</taxon>
        <taxon>Coleofasciculales</taxon>
        <taxon>Coleofasciculaceae</taxon>
        <taxon>Funiculus</taxon>
    </lineage>
</organism>
<dbReference type="Pfam" id="PF03167">
    <property type="entry name" value="UDG"/>
    <property type="match status" value="1"/>
</dbReference>
<evidence type="ECO:0000259" key="1">
    <source>
        <dbReference type="Pfam" id="PF03167"/>
    </source>
</evidence>
<dbReference type="RefSeq" id="WP_190424053.1">
    <property type="nucleotide sequence ID" value="NZ_JAMPKK010000013.1"/>
</dbReference>
<keyword evidence="3" id="KW-1185">Reference proteome</keyword>
<dbReference type="CDD" id="cd10035">
    <property type="entry name" value="UDG_like"/>
    <property type="match status" value="1"/>
</dbReference>
<reference evidence="2 3" key="1">
    <citation type="submission" date="2022-04" db="EMBL/GenBank/DDBJ databases">
        <title>Positive selection, recombination, and allopatry shape intraspecific diversity of widespread and dominant cyanobacteria.</title>
        <authorList>
            <person name="Wei J."/>
            <person name="Shu W."/>
            <person name="Hu C."/>
        </authorList>
    </citation>
    <scope>NUCLEOTIDE SEQUENCE [LARGE SCALE GENOMIC DNA]</scope>
    <source>
        <strain evidence="2 3">GB2-A5</strain>
    </source>
</reference>
<feature type="domain" description="Uracil-DNA glycosylase-like" evidence="1">
    <location>
        <begin position="47"/>
        <end position="198"/>
    </location>
</feature>
<gene>
    <name evidence="2" type="ORF">NDI37_08190</name>
</gene>
<sequence length="213" mass="24663">MNDKFHKFIKELSNFKSSNNVFNQYSYDLLVNEVRRENLFLYLKHLAERNSQILLVGEAPGHRGCRLTGVPFTSEFILLNGFDEIRLFGESRGYRKTNEFDRVYKEQSATIVWEALLKYQQIPLLWNAFPFHPFKVGNQQSNRTPTKEEINIGEYFLKDLIILFDINIVVAVGNEAEKTLAKMGLAFQKVRHPANGGKNKFNNGIKNVMNTLI</sequence>